<reference evidence="1 2" key="1">
    <citation type="journal article" date="2012" name="J. Bacteriol.">
        <title>Complete genome sequence of the broad-host-range strain Sinorhizobium fredii USDA257.</title>
        <authorList>
            <person name="Schuldes J."/>
            <person name="Rodriguez Orbegoso M."/>
            <person name="Schmeisser C."/>
            <person name="Krishnan H.B."/>
            <person name="Daniel R."/>
            <person name="Streit W.R."/>
        </authorList>
    </citation>
    <scope>NUCLEOTIDE SEQUENCE [LARGE SCALE GENOMIC DNA]</scope>
    <source>
        <strain evidence="1 2">USDA 257</strain>
    </source>
</reference>
<name>I3X9V8_SINF2</name>
<dbReference type="EMBL" id="CP003563">
    <property type="protein sequence ID" value="AFL52664.1"/>
    <property type="molecule type" value="Genomic_DNA"/>
</dbReference>
<evidence type="ECO:0000313" key="1">
    <source>
        <dbReference type="EMBL" id="AFL52664.1"/>
    </source>
</evidence>
<accession>I3X9V8</accession>
<proteinExistence type="predicted"/>
<evidence type="ECO:0000313" key="2">
    <source>
        <dbReference type="Proteomes" id="UP000006180"/>
    </source>
</evidence>
<sequence>MSIALGHGVSDAFGAWRDREHAQQMQRLAGTEDAERKTPPAYTVDALLQNPRFLEVLQAGARTLISINDLFPRVARLVAAHQKWMLTQAAYALHLERDRDNADSGITAARLLKIMRETGAASRNTATAFLAELIAYKLLRPANGGRTKRTRPLEPTEISENAMRLWFRTQMSTLDLLDGGSRVRRVEADPTIFERAQPRVAKRLLSDARWTQPSEGVAIFVWSESGGVILDDLMARAPSLLAVNGKVWIDVSLARLAERYLISNTHIRRLFARAEAAGLIGKGDDGARGRYWLSSRLVEEYAAWEAVKFEALADAFDQSVVAVPDPTAPRIS</sequence>
<gene>
    <name evidence="1" type="ORF">USDA257_c41230</name>
</gene>
<dbReference type="HOGENOM" id="CLU_071577_0_0_5"/>
<protein>
    <submittedName>
        <fullName evidence="1">Uncharacterized protein</fullName>
    </submittedName>
</protein>
<dbReference type="eggNOG" id="ENOG5033RET">
    <property type="taxonomic scope" value="Bacteria"/>
</dbReference>
<organism evidence="1 2">
    <name type="scientific">Sinorhizobium fredii (strain USDA 257)</name>
    <dbReference type="NCBI Taxonomy" id="1185652"/>
    <lineage>
        <taxon>Bacteria</taxon>
        <taxon>Pseudomonadati</taxon>
        <taxon>Pseudomonadota</taxon>
        <taxon>Alphaproteobacteria</taxon>
        <taxon>Hyphomicrobiales</taxon>
        <taxon>Rhizobiaceae</taxon>
        <taxon>Sinorhizobium/Ensifer group</taxon>
        <taxon>Sinorhizobium</taxon>
    </lineage>
</organism>
<dbReference type="RefSeq" id="WP_014764796.1">
    <property type="nucleotide sequence ID" value="NC_018000.1"/>
</dbReference>
<dbReference type="Proteomes" id="UP000006180">
    <property type="component" value="Chromosome"/>
</dbReference>
<dbReference type="PATRIC" id="fig|1185652.3.peg.4282"/>
<dbReference type="KEGG" id="sfd:USDA257_c41230"/>
<dbReference type="AlphaFoldDB" id="I3X9V8"/>